<gene>
    <name evidence="1" type="ORF">SAMN02787118_14032</name>
</gene>
<organism evidence="1 2">
    <name type="scientific">Streptomyces mirabilis</name>
    <dbReference type="NCBI Taxonomy" id="68239"/>
    <lineage>
        <taxon>Bacteria</taxon>
        <taxon>Bacillati</taxon>
        <taxon>Actinomycetota</taxon>
        <taxon>Actinomycetes</taxon>
        <taxon>Kitasatosporales</taxon>
        <taxon>Streptomycetaceae</taxon>
        <taxon>Streptomyces</taxon>
    </lineage>
</organism>
<feature type="non-terminal residue" evidence="1">
    <location>
        <position position="1"/>
    </location>
</feature>
<sequence>GDAAGAVAAFAELLPVRERVQGPDHPDTRATWTALDYWRKAAASLRT</sequence>
<dbReference type="EMBL" id="FONR01000040">
    <property type="protein sequence ID" value="SFH05196.1"/>
    <property type="molecule type" value="Genomic_DNA"/>
</dbReference>
<protein>
    <recommendedName>
        <fullName evidence="3">Tetratricopeptide repeat-containing protein</fullName>
    </recommendedName>
</protein>
<evidence type="ECO:0008006" key="3">
    <source>
        <dbReference type="Google" id="ProtNLM"/>
    </source>
</evidence>
<evidence type="ECO:0000313" key="1">
    <source>
        <dbReference type="EMBL" id="SFH05196.1"/>
    </source>
</evidence>
<evidence type="ECO:0000313" key="2">
    <source>
        <dbReference type="Proteomes" id="UP000181942"/>
    </source>
</evidence>
<proteinExistence type="predicted"/>
<name>A0A1I2WXN9_9ACTN</name>
<dbReference type="Proteomes" id="UP000181942">
    <property type="component" value="Unassembled WGS sequence"/>
</dbReference>
<reference evidence="1 2" key="1">
    <citation type="submission" date="2016-10" db="EMBL/GenBank/DDBJ databases">
        <authorList>
            <person name="de Groot N.N."/>
        </authorList>
    </citation>
    <scope>NUCLEOTIDE SEQUENCE [LARGE SCALE GENOMIC DNA]</scope>
    <source>
        <strain evidence="1 2">OK461</strain>
    </source>
</reference>
<accession>A0A1I2WXN9</accession>
<dbReference type="AlphaFoldDB" id="A0A1I2WXN9"/>